<keyword evidence="1" id="KW-1133">Transmembrane helix</keyword>
<keyword evidence="2" id="KW-0808">Transferase</keyword>
<evidence type="ECO:0000313" key="2">
    <source>
        <dbReference type="EMBL" id="HIH21320.1"/>
    </source>
</evidence>
<gene>
    <name evidence="2" type="ORF">HA222_01500</name>
</gene>
<dbReference type="InterPro" id="IPR043130">
    <property type="entry name" value="CDP-OH_PTrfase_TM_dom"/>
</dbReference>
<evidence type="ECO:0000313" key="3">
    <source>
        <dbReference type="Proteomes" id="UP000590964"/>
    </source>
</evidence>
<dbReference type="GO" id="GO:0008654">
    <property type="term" value="P:phospholipid biosynthetic process"/>
    <property type="evidence" value="ECO:0007669"/>
    <property type="project" value="InterPro"/>
</dbReference>
<reference evidence="3" key="1">
    <citation type="journal article" date="2020" name="bioRxiv">
        <title>A rank-normalized archaeal taxonomy based on genome phylogeny resolves widespread incomplete and uneven classifications.</title>
        <authorList>
            <person name="Rinke C."/>
            <person name="Chuvochina M."/>
            <person name="Mussig A.J."/>
            <person name="Chaumeil P.-A."/>
            <person name="Waite D.W."/>
            <person name="Whitman W.B."/>
            <person name="Parks D.H."/>
            <person name="Hugenholtz P."/>
        </authorList>
    </citation>
    <scope>NUCLEOTIDE SEQUENCE [LARGE SCALE GENOMIC DNA]</scope>
</reference>
<proteinExistence type="predicted"/>
<dbReference type="GO" id="GO:0016780">
    <property type="term" value="F:phosphotransferase activity, for other substituted phosphate groups"/>
    <property type="evidence" value="ECO:0007669"/>
    <property type="project" value="InterPro"/>
</dbReference>
<comment type="caution">
    <text evidence="2">The sequence shown here is derived from an EMBL/GenBank/DDBJ whole genome shotgun (WGS) entry which is preliminary data.</text>
</comment>
<accession>A0A7J4JWG3</accession>
<feature type="transmembrane region" description="Helical" evidence="1">
    <location>
        <begin position="53"/>
        <end position="74"/>
    </location>
</feature>
<feature type="transmembrane region" description="Helical" evidence="1">
    <location>
        <begin position="21"/>
        <end position="47"/>
    </location>
</feature>
<feature type="transmembrane region" description="Helical" evidence="1">
    <location>
        <begin position="95"/>
        <end position="118"/>
    </location>
</feature>
<dbReference type="Gene3D" id="1.20.120.1760">
    <property type="match status" value="1"/>
</dbReference>
<keyword evidence="1" id="KW-0472">Membrane</keyword>
<keyword evidence="1" id="KW-0812">Transmembrane</keyword>
<organism evidence="2 3">
    <name type="scientific">Candidatus Iainarchaeum sp</name>
    <dbReference type="NCBI Taxonomy" id="3101447"/>
    <lineage>
        <taxon>Archaea</taxon>
        <taxon>Candidatus Iainarchaeota</taxon>
        <taxon>Candidatus Iainarchaeia</taxon>
        <taxon>Candidatus Iainarchaeales</taxon>
        <taxon>Candidatus Iainarchaeaceae</taxon>
        <taxon>Candidatus Iainarchaeum</taxon>
    </lineage>
</organism>
<name>A0A7J4JWG3_9ARCH</name>
<feature type="transmembrane region" description="Helical" evidence="1">
    <location>
        <begin position="147"/>
        <end position="166"/>
    </location>
</feature>
<feature type="transmembrane region" description="Helical" evidence="1">
    <location>
        <begin position="171"/>
        <end position="189"/>
    </location>
</feature>
<dbReference type="Pfam" id="PF01066">
    <property type="entry name" value="CDP-OH_P_transf"/>
    <property type="match status" value="1"/>
</dbReference>
<sequence>MLGEKFRKRLNALFFAIGKALSILPLTANQFTATSIILALIAAYSLYLQNLPLALVFVILAILVDVLDGSFAEAKKQKSNFGNYFDAIVDKVAECVFYIGFTFITPIFAILALAGTMLESYAKPRVGLVIISDNHDWPAVGERSDRLLVLILGLLAAAVVSQFLIFKYSIIIVEATLFLIFLLTLVGFAQRVRYARMLILKAEKEGKLLPYLRSGSKKPK</sequence>
<dbReference type="EMBL" id="DUFW01000023">
    <property type="protein sequence ID" value="HIH21320.1"/>
    <property type="molecule type" value="Genomic_DNA"/>
</dbReference>
<protein>
    <submittedName>
        <fullName evidence="2">CDP-alcohol phosphatidyltransferase family protein</fullName>
    </submittedName>
</protein>
<evidence type="ECO:0000256" key="1">
    <source>
        <dbReference type="SAM" id="Phobius"/>
    </source>
</evidence>
<dbReference type="AlphaFoldDB" id="A0A7J4JWG3"/>
<dbReference type="InterPro" id="IPR000462">
    <property type="entry name" value="CDP-OH_P_trans"/>
</dbReference>
<dbReference type="Proteomes" id="UP000590964">
    <property type="component" value="Unassembled WGS sequence"/>
</dbReference>
<dbReference type="GO" id="GO:0016020">
    <property type="term" value="C:membrane"/>
    <property type="evidence" value="ECO:0007669"/>
    <property type="project" value="InterPro"/>
</dbReference>